<keyword evidence="3" id="KW-1003">Cell membrane</keyword>
<reference evidence="13" key="1">
    <citation type="submission" date="2016-08" db="EMBL/GenBank/DDBJ databases">
        <title>VSG repertoire of Trypanosoma brucei EATRO 1125.</title>
        <authorList>
            <person name="Cross G.A."/>
        </authorList>
    </citation>
    <scope>NUCLEOTIDE SEQUENCE</scope>
    <source>
        <strain evidence="13">EATRO 1125</strain>
    </source>
</reference>
<keyword evidence="7" id="KW-0325">Glycoprotein</keyword>
<comment type="function">
    <text evidence="1">VSG forms a coat on the surface of the parasite. The trypanosome evades the immune response of the host by expressing a series of antigenically distinct VSGs from an estimated 1000 VSG genes.</text>
</comment>
<feature type="coiled-coil region" evidence="9">
    <location>
        <begin position="344"/>
        <end position="385"/>
    </location>
</feature>
<keyword evidence="9" id="KW-0175">Coiled coil</keyword>
<evidence type="ECO:0000256" key="2">
    <source>
        <dbReference type="ARBA" id="ARBA00004609"/>
    </source>
</evidence>
<evidence type="ECO:0000259" key="12">
    <source>
        <dbReference type="Pfam" id="PF13206"/>
    </source>
</evidence>
<dbReference type="VEuPathDB" id="TriTrypDB:Tb1125.11.18770"/>
<feature type="compositionally biased region" description="Polar residues" evidence="10">
    <location>
        <begin position="194"/>
        <end position="210"/>
    </location>
</feature>
<dbReference type="GO" id="GO:0005886">
    <property type="term" value="C:plasma membrane"/>
    <property type="evidence" value="ECO:0007669"/>
    <property type="project" value="UniProtKB-SubCell"/>
</dbReference>
<keyword evidence="6" id="KW-0472">Membrane</keyword>
<dbReference type="EMBL" id="KX699865">
    <property type="protein sequence ID" value="APD73821.1"/>
    <property type="molecule type" value="Genomic_DNA"/>
</dbReference>
<comment type="subcellular location">
    <subcellularLocation>
        <location evidence="2">Cell membrane</location>
        <topology evidence="2">Lipid-anchor</topology>
        <topology evidence="2">GPI-anchor</topology>
    </subcellularLocation>
</comment>
<feature type="region of interest" description="Disordered" evidence="10">
    <location>
        <begin position="194"/>
        <end position="215"/>
    </location>
</feature>
<feature type="region of interest" description="Disordered" evidence="10">
    <location>
        <begin position="386"/>
        <end position="419"/>
    </location>
</feature>
<proteinExistence type="predicted"/>
<dbReference type="AlphaFoldDB" id="A0A1J0R7G3"/>
<evidence type="ECO:0000256" key="9">
    <source>
        <dbReference type="SAM" id="Coils"/>
    </source>
</evidence>
<feature type="compositionally biased region" description="Basic and acidic residues" evidence="10">
    <location>
        <begin position="392"/>
        <end position="406"/>
    </location>
</feature>
<dbReference type="Pfam" id="PF13206">
    <property type="entry name" value="VSG_B"/>
    <property type="match status" value="1"/>
</dbReference>
<evidence type="ECO:0000256" key="1">
    <source>
        <dbReference type="ARBA" id="ARBA00002523"/>
    </source>
</evidence>
<feature type="chain" id="PRO_5012859566" evidence="11">
    <location>
        <begin position="20"/>
        <end position="487"/>
    </location>
</feature>
<evidence type="ECO:0000256" key="7">
    <source>
        <dbReference type="ARBA" id="ARBA00023180"/>
    </source>
</evidence>
<evidence type="ECO:0000256" key="3">
    <source>
        <dbReference type="ARBA" id="ARBA00022475"/>
    </source>
</evidence>
<evidence type="ECO:0000256" key="11">
    <source>
        <dbReference type="SAM" id="SignalP"/>
    </source>
</evidence>
<sequence length="487" mass="51445">MLARTAVILLISLANLVSCGDIGAGANRDVHTALCAFVSMAGGTVEIPQVPSLAQADYDSIQTLNFSTSTDAWQSMFYSDAKRTEVHETDTKAKQEGKEYAEFWSDWTATATKAAAERSDSKSKITVEGAMDAVAKRLAHAKIAGIADEARKIKQRFTVLPPELGAITASTSAATLAKAAFGAKCVTSDTVTDSQPFGAANSGNRNTNCEPGTPNPKPISALGTLTCTCLKANANNPTGVCTEKADGGGTWQKNGGGVPSQADFRTLAKTCGSGKNKKITFQDIQQAISRLAGLLHTDETDGYLGAFVASGCTGSSGEGICVKVPGYYADSNKGVQKLQWVQQLGTLAGQLKQIEEKRQEAEEVNKILKSKAAAAQSAIEEAKATANTIKSSEARDTQQEKIEQRNKCTPQNKTPAECPSSHCTYNEKATDGNKCKPKVGSETTAAGTGRAVTNVESKMCSNKKNKRNANLRIANGKVKLARITVFL</sequence>
<name>A0A1J0R7G3_9TRYP</name>
<keyword evidence="8" id="KW-0449">Lipoprotein</keyword>
<protein>
    <submittedName>
        <fullName evidence="13">Variant surface glycoprotein 1125.1659</fullName>
    </submittedName>
</protein>
<feature type="signal peptide" evidence="11">
    <location>
        <begin position="1"/>
        <end position="19"/>
    </location>
</feature>
<dbReference type="InterPro" id="IPR025932">
    <property type="entry name" value="Trypano_VSG_B_N_dom"/>
</dbReference>
<evidence type="ECO:0000256" key="10">
    <source>
        <dbReference type="SAM" id="MobiDB-lite"/>
    </source>
</evidence>
<evidence type="ECO:0000256" key="5">
    <source>
        <dbReference type="ARBA" id="ARBA00022729"/>
    </source>
</evidence>
<keyword evidence="4" id="KW-0336">GPI-anchor</keyword>
<evidence type="ECO:0000256" key="8">
    <source>
        <dbReference type="ARBA" id="ARBA00023288"/>
    </source>
</evidence>
<evidence type="ECO:0000313" key="13">
    <source>
        <dbReference type="EMBL" id="APD73821.1"/>
    </source>
</evidence>
<keyword evidence="5 11" id="KW-0732">Signal</keyword>
<organism evidence="13">
    <name type="scientific">Trypanosoma brucei</name>
    <dbReference type="NCBI Taxonomy" id="5691"/>
    <lineage>
        <taxon>Eukaryota</taxon>
        <taxon>Discoba</taxon>
        <taxon>Euglenozoa</taxon>
        <taxon>Kinetoplastea</taxon>
        <taxon>Metakinetoplastina</taxon>
        <taxon>Trypanosomatida</taxon>
        <taxon>Trypanosomatidae</taxon>
        <taxon>Trypanosoma</taxon>
    </lineage>
</organism>
<feature type="domain" description="Trypanosome variant surface glycoprotein B-type N-terminal" evidence="12">
    <location>
        <begin position="10"/>
        <end position="369"/>
    </location>
</feature>
<dbReference type="VEuPathDB" id="TriTrypDB:Tb427_000494600"/>
<evidence type="ECO:0000256" key="4">
    <source>
        <dbReference type="ARBA" id="ARBA00022622"/>
    </source>
</evidence>
<evidence type="ECO:0000256" key="6">
    <source>
        <dbReference type="ARBA" id="ARBA00023136"/>
    </source>
</evidence>
<dbReference type="VEuPathDB" id="TriTrypDB:Tb11.v5.0974"/>
<dbReference type="GO" id="GO:0098552">
    <property type="term" value="C:side of membrane"/>
    <property type="evidence" value="ECO:0007669"/>
    <property type="project" value="UniProtKB-KW"/>
</dbReference>
<accession>A0A1J0R7G3</accession>